<sequence length="71" mass="8063">MEIFKALLRFFSLTFSSYVLLFASYLRCAFILTLCTPPARSPVLHCVCSKETTTPQDKVWSSGSLLLVREK</sequence>
<name>A0A2M3ZN26_9DIPT</name>
<keyword evidence="1" id="KW-0812">Transmembrane</keyword>
<organism evidence="2">
    <name type="scientific">Anopheles braziliensis</name>
    <dbReference type="NCBI Taxonomy" id="58242"/>
    <lineage>
        <taxon>Eukaryota</taxon>
        <taxon>Metazoa</taxon>
        <taxon>Ecdysozoa</taxon>
        <taxon>Arthropoda</taxon>
        <taxon>Hexapoda</taxon>
        <taxon>Insecta</taxon>
        <taxon>Pterygota</taxon>
        <taxon>Neoptera</taxon>
        <taxon>Endopterygota</taxon>
        <taxon>Diptera</taxon>
        <taxon>Nematocera</taxon>
        <taxon>Culicoidea</taxon>
        <taxon>Culicidae</taxon>
        <taxon>Anophelinae</taxon>
        <taxon>Anopheles</taxon>
    </lineage>
</organism>
<evidence type="ECO:0000313" key="2">
    <source>
        <dbReference type="EMBL" id="MBW29903.1"/>
    </source>
</evidence>
<evidence type="ECO:0000256" key="1">
    <source>
        <dbReference type="SAM" id="Phobius"/>
    </source>
</evidence>
<dbReference type="EMBL" id="GGFM01009152">
    <property type="protein sequence ID" value="MBW29903.1"/>
    <property type="molecule type" value="Transcribed_RNA"/>
</dbReference>
<feature type="transmembrane region" description="Helical" evidence="1">
    <location>
        <begin position="7"/>
        <end position="26"/>
    </location>
</feature>
<proteinExistence type="predicted"/>
<protein>
    <submittedName>
        <fullName evidence="2">Putative secreted peptide</fullName>
    </submittedName>
</protein>
<accession>A0A2M3ZN26</accession>
<keyword evidence="1" id="KW-0472">Membrane</keyword>
<keyword evidence="1" id="KW-1133">Transmembrane helix</keyword>
<dbReference type="AlphaFoldDB" id="A0A2M3ZN26"/>
<reference evidence="2" key="1">
    <citation type="submission" date="2018-01" db="EMBL/GenBank/DDBJ databases">
        <title>An insight into the sialome of Amazonian anophelines.</title>
        <authorList>
            <person name="Ribeiro J.M."/>
            <person name="Scarpassa V."/>
            <person name="Calvo E."/>
        </authorList>
    </citation>
    <scope>NUCLEOTIDE SEQUENCE</scope>
    <source>
        <tissue evidence="2">Salivary glands</tissue>
    </source>
</reference>